<dbReference type="GO" id="GO:0006433">
    <property type="term" value="P:prolyl-tRNA aminoacylation"/>
    <property type="evidence" value="ECO:0007669"/>
    <property type="project" value="TreeGrafter"/>
</dbReference>
<dbReference type="PANTHER" id="PTHR42753:SF2">
    <property type="entry name" value="PROLINE--TRNA LIGASE"/>
    <property type="match status" value="1"/>
</dbReference>
<dbReference type="Gene3D" id="3.30.930.10">
    <property type="entry name" value="Bira Bifunctional Protein, Domain 2"/>
    <property type="match status" value="1"/>
</dbReference>
<dbReference type="InterPro" id="IPR045864">
    <property type="entry name" value="aa-tRNA-synth_II/BPL/LPL"/>
</dbReference>
<dbReference type="GO" id="GO:0005829">
    <property type="term" value="C:cytosol"/>
    <property type="evidence" value="ECO:0007669"/>
    <property type="project" value="TreeGrafter"/>
</dbReference>
<accession>A0A354YWQ5</accession>
<dbReference type="InterPro" id="IPR050062">
    <property type="entry name" value="Pro-tRNA_synthetase"/>
</dbReference>
<keyword evidence="1" id="KW-0436">Ligase</keyword>
<dbReference type="AlphaFoldDB" id="A0A354YWQ5"/>
<feature type="non-terminal residue" evidence="1">
    <location>
        <position position="65"/>
    </location>
</feature>
<dbReference type="PANTHER" id="PTHR42753">
    <property type="entry name" value="MITOCHONDRIAL RIBOSOME PROTEIN L39/PROLYL-TRNA LIGASE FAMILY MEMBER"/>
    <property type="match status" value="1"/>
</dbReference>
<evidence type="ECO:0000313" key="1">
    <source>
        <dbReference type="EMBL" id="HBK53639.1"/>
    </source>
</evidence>
<dbReference type="Proteomes" id="UP000263273">
    <property type="component" value="Unassembled WGS sequence"/>
</dbReference>
<dbReference type="GO" id="GO:0016740">
    <property type="term" value="F:transferase activity"/>
    <property type="evidence" value="ECO:0007669"/>
    <property type="project" value="UniProtKB-ARBA"/>
</dbReference>
<comment type="caution">
    <text evidence="1">The sequence shown here is derived from an EMBL/GenBank/DDBJ whole genome shotgun (WGS) entry which is preliminary data.</text>
</comment>
<name>A0A354YWQ5_9FIRM</name>
<dbReference type="GO" id="GO:0004827">
    <property type="term" value="F:proline-tRNA ligase activity"/>
    <property type="evidence" value="ECO:0007669"/>
    <property type="project" value="TreeGrafter"/>
</dbReference>
<protein>
    <submittedName>
        <fullName evidence="1">Proline--tRNA ligase</fullName>
    </submittedName>
</protein>
<dbReference type="SUPFAM" id="SSF55681">
    <property type="entry name" value="Class II aaRS and biotin synthetases"/>
    <property type="match status" value="1"/>
</dbReference>
<dbReference type="EMBL" id="DNZF01000151">
    <property type="protein sequence ID" value="HBK53639.1"/>
    <property type="molecule type" value="Genomic_DNA"/>
</dbReference>
<evidence type="ECO:0000313" key="2">
    <source>
        <dbReference type="Proteomes" id="UP000263273"/>
    </source>
</evidence>
<gene>
    <name evidence="1" type="ORF">DDZ44_06870</name>
</gene>
<proteinExistence type="predicted"/>
<sequence length="65" mass="7350">MKASELFFPTLREVPSEAEVLSHQLLLRAGFIRKATAGVYSYLPLASRVLKKIMNIVREEMDRAG</sequence>
<dbReference type="GO" id="GO:0140096">
    <property type="term" value="F:catalytic activity, acting on a protein"/>
    <property type="evidence" value="ECO:0007669"/>
    <property type="project" value="UniProtKB-ARBA"/>
</dbReference>
<reference evidence="1 2" key="1">
    <citation type="journal article" date="2018" name="Nat. Biotechnol.">
        <title>A standardized bacterial taxonomy based on genome phylogeny substantially revises the tree of life.</title>
        <authorList>
            <person name="Parks D.H."/>
            <person name="Chuvochina M."/>
            <person name="Waite D.W."/>
            <person name="Rinke C."/>
            <person name="Skarshewski A."/>
            <person name="Chaumeil P.A."/>
            <person name="Hugenholtz P."/>
        </authorList>
    </citation>
    <scope>NUCLEOTIDE SEQUENCE [LARGE SCALE GENOMIC DNA]</scope>
    <source>
        <strain evidence="1">UBA10948</strain>
    </source>
</reference>
<organism evidence="1 2">
    <name type="scientific">Syntrophomonas wolfei</name>
    <dbReference type="NCBI Taxonomy" id="863"/>
    <lineage>
        <taxon>Bacteria</taxon>
        <taxon>Bacillati</taxon>
        <taxon>Bacillota</taxon>
        <taxon>Clostridia</taxon>
        <taxon>Eubacteriales</taxon>
        <taxon>Syntrophomonadaceae</taxon>
        <taxon>Syntrophomonas</taxon>
    </lineage>
</organism>